<dbReference type="InterPro" id="IPR036412">
    <property type="entry name" value="HAD-like_sf"/>
</dbReference>
<sequence>MFVAQEIFRSWTHKTNHFQRIHTRTGVPFNSILFFDEENRNVQAVSKMGITSILVFNGVNVAALRQGLTNYAEM</sequence>
<accession>A0A498ITD3</accession>
<dbReference type="InterPro" id="IPR010036">
    <property type="entry name" value="MDP_1_eu_arc"/>
</dbReference>
<dbReference type="Gene3D" id="3.40.50.1000">
    <property type="entry name" value="HAD superfamily/HAD-like"/>
    <property type="match status" value="1"/>
</dbReference>
<evidence type="ECO:0000313" key="1">
    <source>
        <dbReference type="EMBL" id="RXH85377.1"/>
    </source>
</evidence>
<protein>
    <submittedName>
        <fullName evidence="1">Uncharacterized protein</fullName>
    </submittedName>
</protein>
<proteinExistence type="predicted"/>
<evidence type="ECO:0000313" key="2">
    <source>
        <dbReference type="Proteomes" id="UP000290289"/>
    </source>
</evidence>
<reference evidence="1 2" key="1">
    <citation type="submission" date="2018-10" db="EMBL/GenBank/DDBJ databases">
        <title>A high-quality apple genome assembly.</title>
        <authorList>
            <person name="Hu J."/>
        </authorList>
    </citation>
    <scope>NUCLEOTIDE SEQUENCE [LARGE SCALE GENOMIC DNA]</scope>
    <source>
        <strain evidence="2">cv. HFTH1</strain>
        <tissue evidence="1">Young leaf</tissue>
    </source>
</reference>
<dbReference type="AlphaFoldDB" id="A0A498ITD3"/>
<dbReference type="Proteomes" id="UP000290289">
    <property type="component" value="Chromosome 10"/>
</dbReference>
<dbReference type="PANTHER" id="PTHR17901">
    <property type="entry name" value="MAGNESIUM-DEPENDENT PHOSPHATASE 1 MDP1"/>
    <property type="match status" value="1"/>
</dbReference>
<comment type="caution">
    <text evidence="1">The sequence shown here is derived from an EMBL/GenBank/DDBJ whole genome shotgun (WGS) entry which is preliminary data.</text>
</comment>
<gene>
    <name evidence="1" type="ORF">DVH24_002475</name>
</gene>
<dbReference type="Gramene" id="mRNA:MD10G0044300">
    <property type="protein sequence ID" value="mRNA:MD10G0044300"/>
    <property type="gene ID" value="MD10G0044300"/>
</dbReference>
<keyword evidence="2" id="KW-1185">Reference proteome</keyword>
<dbReference type="Pfam" id="PF12689">
    <property type="entry name" value="Acid_PPase"/>
    <property type="match status" value="1"/>
</dbReference>
<dbReference type="GO" id="GO:0003993">
    <property type="term" value="F:acid phosphatase activity"/>
    <property type="evidence" value="ECO:0007669"/>
    <property type="project" value="TreeGrafter"/>
</dbReference>
<name>A0A498ITD3_MALDO</name>
<dbReference type="SMR" id="A0A498ITD3"/>
<dbReference type="SUPFAM" id="SSF56784">
    <property type="entry name" value="HAD-like"/>
    <property type="match status" value="1"/>
</dbReference>
<dbReference type="EMBL" id="RDQH01000336">
    <property type="protein sequence ID" value="RXH85377.1"/>
    <property type="molecule type" value="Genomic_DNA"/>
</dbReference>
<dbReference type="InterPro" id="IPR023214">
    <property type="entry name" value="HAD_sf"/>
</dbReference>
<organism evidence="1 2">
    <name type="scientific">Malus domestica</name>
    <name type="common">Apple</name>
    <name type="synonym">Pyrus malus</name>
    <dbReference type="NCBI Taxonomy" id="3750"/>
    <lineage>
        <taxon>Eukaryota</taxon>
        <taxon>Viridiplantae</taxon>
        <taxon>Streptophyta</taxon>
        <taxon>Embryophyta</taxon>
        <taxon>Tracheophyta</taxon>
        <taxon>Spermatophyta</taxon>
        <taxon>Magnoliopsida</taxon>
        <taxon>eudicotyledons</taxon>
        <taxon>Gunneridae</taxon>
        <taxon>Pentapetalae</taxon>
        <taxon>rosids</taxon>
        <taxon>fabids</taxon>
        <taxon>Rosales</taxon>
        <taxon>Rosaceae</taxon>
        <taxon>Amygdaloideae</taxon>
        <taxon>Maleae</taxon>
        <taxon>Malus</taxon>
    </lineage>
</organism>
<dbReference type="PANTHER" id="PTHR17901:SF14">
    <property type="entry name" value="MAGNESIUM-DEPENDENT PHOSPHATASE 1"/>
    <property type="match status" value="1"/>
</dbReference>
<dbReference type="STRING" id="3750.A0A498ITD3"/>